<feature type="transmembrane region" description="Helical" evidence="13">
    <location>
        <begin position="185"/>
        <end position="206"/>
    </location>
</feature>
<keyword evidence="2" id="KW-0813">Transport</keyword>
<evidence type="ECO:0000256" key="7">
    <source>
        <dbReference type="ARBA" id="ARBA00022958"/>
    </source>
</evidence>
<feature type="transmembrane region" description="Helical" evidence="13">
    <location>
        <begin position="63"/>
        <end position="84"/>
    </location>
</feature>
<feature type="transmembrane region" description="Helical" evidence="13">
    <location>
        <begin position="212"/>
        <end position="232"/>
    </location>
</feature>
<evidence type="ECO:0000256" key="6">
    <source>
        <dbReference type="ARBA" id="ARBA00022882"/>
    </source>
</evidence>
<dbReference type="InterPro" id="IPR027359">
    <property type="entry name" value="Volt_channel_dom_sf"/>
</dbReference>
<feature type="domain" description="Ion transport" evidence="14">
    <location>
        <begin position="59"/>
        <end position="271"/>
    </location>
</feature>
<proteinExistence type="predicted"/>
<keyword evidence="10 13" id="KW-0472">Membrane</keyword>
<evidence type="ECO:0000313" key="15">
    <source>
        <dbReference type="EMBL" id="GAA0491064.1"/>
    </source>
</evidence>
<dbReference type="PANTHER" id="PTHR11537:SF254">
    <property type="entry name" value="POTASSIUM VOLTAGE-GATED CHANNEL PROTEIN SHAB"/>
    <property type="match status" value="1"/>
</dbReference>
<comment type="subcellular location">
    <subcellularLocation>
        <location evidence="1">Membrane</location>
        <topology evidence="1">Multi-pass membrane protein</topology>
    </subcellularLocation>
</comment>
<dbReference type="SUPFAM" id="SSF81324">
    <property type="entry name" value="Voltage-gated potassium channels"/>
    <property type="match status" value="1"/>
</dbReference>
<dbReference type="EMBL" id="BAAAEN010000001">
    <property type="protein sequence ID" value="GAA0491064.1"/>
    <property type="molecule type" value="Genomic_DNA"/>
</dbReference>
<keyword evidence="9" id="KW-0406">Ion transport</keyword>
<gene>
    <name evidence="15" type="ORF">GCM10009097_03310</name>
</gene>
<feature type="region of interest" description="Disordered" evidence="12">
    <location>
        <begin position="1"/>
        <end position="26"/>
    </location>
</feature>
<evidence type="ECO:0000256" key="4">
    <source>
        <dbReference type="ARBA" id="ARBA00022692"/>
    </source>
</evidence>
<keyword evidence="4 13" id="KW-0812">Transmembrane</keyword>
<evidence type="ECO:0000256" key="13">
    <source>
        <dbReference type="SAM" id="Phobius"/>
    </source>
</evidence>
<evidence type="ECO:0000256" key="12">
    <source>
        <dbReference type="SAM" id="MobiDB-lite"/>
    </source>
</evidence>
<evidence type="ECO:0000259" key="14">
    <source>
        <dbReference type="Pfam" id="PF00520"/>
    </source>
</evidence>
<keyword evidence="16" id="KW-1185">Reference proteome</keyword>
<keyword evidence="11" id="KW-0407">Ion channel</keyword>
<keyword evidence="7" id="KW-0630">Potassium</keyword>
<evidence type="ECO:0000256" key="11">
    <source>
        <dbReference type="ARBA" id="ARBA00023303"/>
    </source>
</evidence>
<dbReference type="InterPro" id="IPR028325">
    <property type="entry name" value="VG_K_chnl"/>
</dbReference>
<accession>A0ABN1B640</accession>
<dbReference type="Proteomes" id="UP001501706">
    <property type="component" value="Unassembled WGS sequence"/>
</dbReference>
<evidence type="ECO:0000256" key="9">
    <source>
        <dbReference type="ARBA" id="ARBA00023065"/>
    </source>
</evidence>
<evidence type="ECO:0000256" key="10">
    <source>
        <dbReference type="ARBA" id="ARBA00023136"/>
    </source>
</evidence>
<evidence type="ECO:0000256" key="5">
    <source>
        <dbReference type="ARBA" id="ARBA00022826"/>
    </source>
</evidence>
<dbReference type="InterPro" id="IPR005821">
    <property type="entry name" value="Ion_trans_dom"/>
</dbReference>
<keyword evidence="5" id="KW-0631">Potassium channel</keyword>
<keyword evidence="8 13" id="KW-1133">Transmembrane helix</keyword>
<organism evidence="15 16">
    <name type="scientific">Pigmentiphaga daeguensis</name>
    <dbReference type="NCBI Taxonomy" id="414049"/>
    <lineage>
        <taxon>Bacteria</taxon>
        <taxon>Pseudomonadati</taxon>
        <taxon>Pseudomonadota</taxon>
        <taxon>Betaproteobacteria</taxon>
        <taxon>Burkholderiales</taxon>
        <taxon>Alcaligenaceae</taxon>
        <taxon>Pigmentiphaga</taxon>
    </lineage>
</organism>
<dbReference type="Gene3D" id="1.10.287.70">
    <property type="match status" value="1"/>
</dbReference>
<comment type="caution">
    <text evidence="15">The sequence shown here is derived from an EMBL/GenBank/DDBJ whole genome shotgun (WGS) entry which is preliminary data.</text>
</comment>
<dbReference type="RefSeq" id="WP_087840064.1">
    <property type="nucleotide sequence ID" value="NZ_BAAAEN010000001.1"/>
</dbReference>
<evidence type="ECO:0000256" key="8">
    <source>
        <dbReference type="ARBA" id="ARBA00022989"/>
    </source>
</evidence>
<evidence type="ECO:0000256" key="3">
    <source>
        <dbReference type="ARBA" id="ARBA00022538"/>
    </source>
</evidence>
<feature type="transmembrane region" description="Helical" evidence="13">
    <location>
        <begin position="244"/>
        <end position="263"/>
    </location>
</feature>
<protein>
    <submittedName>
        <fullName evidence="15">Ion transporter</fullName>
    </submittedName>
</protein>
<dbReference type="PRINTS" id="PR00169">
    <property type="entry name" value="KCHANNEL"/>
</dbReference>
<evidence type="ECO:0000313" key="16">
    <source>
        <dbReference type="Proteomes" id="UP001501706"/>
    </source>
</evidence>
<keyword evidence="6" id="KW-0851">Voltage-gated channel</keyword>
<reference evidence="15 16" key="1">
    <citation type="journal article" date="2019" name="Int. J. Syst. Evol. Microbiol.">
        <title>The Global Catalogue of Microorganisms (GCM) 10K type strain sequencing project: providing services to taxonomists for standard genome sequencing and annotation.</title>
        <authorList>
            <consortium name="The Broad Institute Genomics Platform"/>
            <consortium name="The Broad Institute Genome Sequencing Center for Infectious Disease"/>
            <person name="Wu L."/>
            <person name="Ma J."/>
        </authorList>
    </citation>
    <scope>NUCLEOTIDE SEQUENCE [LARGE SCALE GENOMIC DNA]</scope>
    <source>
        <strain evidence="15 16">JCM 14330</strain>
    </source>
</reference>
<dbReference type="Gene3D" id="1.20.120.350">
    <property type="entry name" value="Voltage-gated potassium channels. Chain C"/>
    <property type="match status" value="1"/>
</dbReference>
<evidence type="ECO:0000256" key="1">
    <source>
        <dbReference type="ARBA" id="ARBA00004141"/>
    </source>
</evidence>
<sequence length="312" mass="34320">MPERAGRRTAPGAGAGVVQDTPSTKREHDIAEAFGRPDKGWRRSLYAVMFETGTAAGKRFDQLLFVAILASLAVIMADSVAFLSQRLGGLFGPLEWAFTVLFTIEYVLRLLCVRRPLRYATSFYGVVDLLAFLPTYAALLAPNLAFLIGIRVLRLLRIFRVFKLRLFTEEYLMMGRALRASSRKIMVFLSVVLLIVLVMGTIMYVVEGPRYGFTSIPVGVYWAISTIATVGFGDITPHTALGRFIASVMMLLGWGILAVPTGIVTMEMTLAESARRRAAARTCQACLTPGLDHDANYCKHCGAALEPAGRER</sequence>
<dbReference type="Pfam" id="PF00520">
    <property type="entry name" value="Ion_trans"/>
    <property type="match status" value="1"/>
</dbReference>
<keyword evidence="3" id="KW-0633">Potassium transport</keyword>
<evidence type="ECO:0000256" key="2">
    <source>
        <dbReference type="ARBA" id="ARBA00022448"/>
    </source>
</evidence>
<name>A0ABN1B640_9BURK</name>
<dbReference type="PANTHER" id="PTHR11537">
    <property type="entry name" value="VOLTAGE-GATED POTASSIUM CHANNEL"/>
    <property type="match status" value="1"/>
</dbReference>